<comment type="caution">
    <text evidence="1">The sequence shown here is derived from an EMBL/GenBank/DDBJ whole genome shotgun (WGS) entry which is preliminary data.</text>
</comment>
<dbReference type="AlphaFoldDB" id="A0A2G5VI75"/>
<dbReference type="PANTHER" id="PTHR31379:SF1">
    <property type="entry name" value="F-BOX C PROTEIN-RELATED"/>
    <property type="match status" value="1"/>
</dbReference>
<accession>A0A2G5VI75</accession>
<sequence>MRVWRECQADIGLYNGEVDDDVDENGYKIDIDETIEPEDIKVGDRENVLLSTWPNYECPERHRDWLQLLFCPPEEMYSLFCDHFIRLYVSRSMYQFPYMKMYQLMKRLLTIFFGNRNGEWTVKNMSIQNNVLRWPVHTRKPIVQEFNIGEYSQLKMNCLDSIIDSSVPLTNLQMNVPASHDRIVDHPMFLHADHVTISNQPLEIVFSDLFLFQANTVVIANPPSAHFLYFEKIIFVFMEKTRPIGVRWSILIYAKKDLTTLVLPDALDVIEISRDCMKLAMGSDAIVVLQFSETHSGTWFNIETCPRISKNP</sequence>
<gene>
    <name evidence="1" type="primary">Cnig_chr_I.g197</name>
    <name evidence="1" type="ORF">B9Z55_000197</name>
</gene>
<dbReference type="Pfam" id="PF12078">
    <property type="entry name" value="DUF3557"/>
    <property type="match status" value="1"/>
</dbReference>
<protein>
    <recommendedName>
        <fullName evidence="3">DUF38 domain-containing protein</fullName>
    </recommendedName>
</protein>
<evidence type="ECO:0000313" key="1">
    <source>
        <dbReference type="EMBL" id="PIC51464.1"/>
    </source>
</evidence>
<dbReference type="InterPro" id="IPR021942">
    <property type="entry name" value="DUF3557"/>
</dbReference>
<dbReference type="Proteomes" id="UP000230233">
    <property type="component" value="Chromosome I"/>
</dbReference>
<name>A0A2G5VI75_9PELO</name>
<dbReference type="PANTHER" id="PTHR31379">
    <property type="entry name" value="F-BOX C PROTEIN-RELATED-RELATED"/>
    <property type="match status" value="1"/>
</dbReference>
<keyword evidence="2" id="KW-1185">Reference proteome</keyword>
<proteinExistence type="predicted"/>
<evidence type="ECO:0000313" key="2">
    <source>
        <dbReference type="Proteomes" id="UP000230233"/>
    </source>
</evidence>
<reference evidence="2" key="1">
    <citation type="submission" date="2017-10" db="EMBL/GenBank/DDBJ databases">
        <title>Rapid genome shrinkage in a self-fertile nematode reveals novel sperm competition proteins.</title>
        <authorList>
            <person name="Yin D."/>
            <person name="Schwarz E.M."/>
            <person name="Thomas C.G."/>
            <person name="Felde R.L."/>
            <person name="Korf I.F."/>
            <person name="Cutter A.D."/>
            <person name="Schartner C.M."/>
            <person name="Ralston E.J."/>
            <person name="Meyer B.J."/>
            <person name="Haag E.S."/>
        </authorList>
    </citation>
    <scope>NUCLEOTIDE SEQUENCE [LARGE SCALE GENOMIC DNA]</scope>
    <source>
        <strain evidence="2">JU1422</strain>
    </source>
</reference>
<dbReference type="EMBL" id="PDUG01000001">
    <property type="protein sequence ID" value="PIC51464.1"/>
    <property type="molecule type" value="Genomic_DNA"/>
</dbReference>
<evidence type="ECO:0008006" key="3">
    <source>
        <dbReference type="Google" id="ProtNLM"/>
    </source>
</evidence>
<organism evidence="1 2">
    <name type="scientific">Caenorhabditis nigoni</name>
    <dbReference type="NCBI Taxonomy" id="1611254"/>
    <lineage>
        <taxon>Eukaryota</taxon>
        <taxon>Metazoa</taxon>
        <taxon>Ecdysozoa</taxon>
        <taxon>Nematoda</taxon>
        <taxon>Chromadorea</taxon>
        <taxon>Rhabditida</taxon>
        <taxon>Rhabditina</taxon>
        <taxon>Rhabditomorpha</taxon>
        <taxon>Rhabditoidea</taxon>
        <taxon>Rhabditidae</taxon>
        <taxon>Peloderinae</taxon>
        <taxon>Caenorhabditis</taxon>
    </lineage>
</organism>